<dbReference type="PANTHER" id="PTHR11439:SF483">
    <property type="entry name" value="PEPTIDE SYNTHASE GLIP-LIKE, PUTATIVE (AFU_ORTHOLOGUE AFUA_3G12920)-RELATED"/>
    <property type="match status" value="1"/>
</dbReference>
<sequence length="125" mass="13505">MENSRAMATPMVADKKLTSEEDGKPVDETTYRGMIGSLLYLTASRPDIMFSVCVCARYQSSPKESKSTSDVATFVGPCIITWGSKKQNSVALSTAEAEYIVAGLYLNQGLSSLHPESLAAFTPRT</sequence>
<evidence type="ECO:0000313" key="3">
    <source>
        <dbReference type="Proteomes" id="UP001443914"/>
    </source>
</evidence>
<evidence type="ECO:0000256" key="1">
    <source>
        <dbReference type="SAM" id="MobiDB-lite"/>
    </source>
</evidence>
<dbReference type="EMBL" id="JBDFQZ010000011">
    <property type="protein sequence ID" value="KAK9675627.1"/>
    <property type="molecule type" value="Genomic_DNA"/>
</dbReference>
<evidence type="ECO:0000313" key="2">
    <source>
        <dbReference type="EMBL" id="KAK9675627.1"/>
    </source>
</evidence>
<dbReference type="Proteomes" id="UP001443914">
    <property type="component" value="Unassembled WGS sequence"/>
</dbReference>
<dbReference type="PANTHER" id="PTHR11439">
    <property type="entry name" value="GAG-POL-RELATED RETROTRANSPOSON"/>
    <property type="match status" value="1"/>
</dbReference>
<name>A0AAW1HGY2_SAPOF</name>
<dbReference type="AlphaFoldDB" id="A0AAW1HGY2"/>
<protein>
    <submittedName>
        <fullName evidence="2">Uncharacterized protein</fullName>
    </submittedName>
</protein>
<feature type="region of interest" description="Disordered" evidence="1">
    <location>
        <begin position="1"/>
        <end position="26"/>
    </location>
</feature>
<proteinExistence type="predicted"/>
<comment type="caution">
    <text evidence="2">The sequence shown here is derived from an EMBL/GenBank/DDBJ whole genome shotgun (WGS) entry which is preliminary data.</text>
</comment>
<feature type="compositionally biased region" description="Basic and acidic residues" evidence="1">
    <location>
        <begin position="13"/>
        <end position="26"/>
    </location>
</feature>
<gene>
    <name evidence="2" type="ORF">RND81_11G019700</name>
</gene>
<organism evidence="2 3">
    <name type="scientific">Saponaria officinalis</name>
    <name type="common">Common soapwort</name>
    <name type="synonym">Lychnis saponaria</name>
    <dbReference type="NCBI Taxonomy" id="3572"/>
    <lineage>
        <taxon>Eukaryota</taxon>
        <taxon>Viridiplantae</taxon>
        <taxon>Streptophyta</taxon>
        <taxon>Embryophyta</taxon>
        <taxon>Tracheophyta</taxon>
        <taxon>Spermatophyta</taxon>
        <taxon>Magnoliopsida</taxon>
        <taxon>eudicotyledons</taxon>
        <taxon>Gunneridae</taxon>
        <taxon>Pentapetalae</taxon>
        <taxon>Caryophyllales</taxon>
        <taxon>Caryophyllaceae</taxon>
        <taxon>Caryophylleae</taxon>
        <taxon>Saponaria</taxon>
    </lineage>
</organism>
<reference evidence="2" key="1">
    <citation type="submission" date="2024-03" db="EMBL/GenBank/DDBJ databases">
        <title>WGS assembly of Saponaria officinalis var. Norfolk2.</title>
        <authorList>
            <person name="Jenkins J."/>
            <person name="Shu S."/>
            <person name="Grimwood J."/>
            <person name="Barry K."/>
            <person name="Goodstein D."/>
            <person name="Schmutz J."/>
            <person name="Leebens-Mack J."/>
            <person name="Osbourn A."/>
        </authorList>
    </citation>
    <scope>NUCLEOTIDE SEQUENCE [LARGE SCALE GENOMIC DNA]</scope>
    <source>
        <strain evidence="2">JIC</strain>
    </source>
</reference>
<keyword evidence="3" id="KW-1185">Reference proteome</keyword>
<accession>A0AAW1HGY2</accession>